<name>A0A2S4AUA4_STUST</name>
<sequence length="79" mass="8914">MLPLPLGAQPVLELPEGSFVVLGPVNRKPVGQFLSKRISLLRLHMLIFIVSESLHIVFVMGCVFLFLLCHKESIRRANF</sequence>
<gene>
    <name evidence="2" type="ORF">CXK91_01250</name>
</gene>
<proteinExistence type="predicted"/>
<evidence type="ECO:0000313" key="2">
    <source>
        <dbReference type="EMBL" id="POH84627.1"/>
    </source>
</evidence>
<dbReference type="EMBL" id="PPXG01000001">
    <property type="protein sequence ID" value="POH84627.1"/>
    <property type="molecule type" value="Genomic_DNA"/>
</dbReference>
<organism evidence="2 3">
    <name type="scientific">Stutzerimonas stutzeri</name>
    <name type="common">Pseudomonas stutzeri</name>
    <dbReference type="NCBI Taxonomy" id="316"/>
    <lineage>
        <taxon>Bacteria</taxon>
        <taxon>Pseudomonadati</taxon>
        <taxon>Pseudomonadota</taxon>
        <taxon>Gammaproteobacteria</taxon>
        <taxon>Pseudomonadales</taxon>
        <taxon>Pseudomonadaceae</taxon>
        <taxon>Stutzerimonas</taxon>
    </lineage>
</organism>
<accession>A0A2S4AUA4</accession>
<dbReference type="Proteomes" id="UP000237068">
    <property type="component" value="Unassembled WGS sequence"/>
</dbReference>
<dbReference type="AlphaFoldDB" id="A0A2S4AUA4"/>
<evidence type="ECO:0000256" key="1">
    <source>
        <dbReference type="SAM" id="Phobius"/>
    </source>
</evidence>
<keyword evidence="1" id="KW-0472">Membrane</keyword>
<keyword evidence="1" id="KW-1133">Transmembrane helix</keyword>
<comment type="caution">
    <text evidence="2">The sequence shown here is derived from an EMBL/GenBank/DDBJ whole genome shotgun (WGS) entry which is preliminary data.</text>
</comment>
<protein>
    <submittedName>
        <fullName evidence="2">Uncharacterized protein</fullName>
    </submittedName>
</protein>
<keyword evidence="1" id="KW-0812">Transmembrane</keyword>
<feature type="transmembrane region" description="Helical" evidence="1">
    <location>
        <begin position="43"/>
        <end position="69"/>
    </location>
</feature>
<reference evidence="2 3" key="1">
    <citation type="submission" date="2018-01" db="EMBL/GenBank/DDBJ databases">
        <title>Denitrification phenotypes of diverse strains of Pseudomonas stutzeri.</title>
        <authorList>
            <person name="Milligan D.A."/>
            <person name="Bergaust L."/>
            <person name="Bakken L.R."/>
            <person name="Frostegard A."/>
        </authorList>
    </citation>
    <scope>NUCLEOTIDE SEQUENCE [LARGE SCALE GENOMIC DNA]</scope>
    <source>
        <strain evidence="2 3">24a13</strain>
    </source>
</reference>
<evidence type="ECO:0000313" key="3">
    <source>
        <dbReference type="Proteomes" id="UP000237068"/>
    </source>
</evidence>